<feature type="domain" description="Aminotransferase class I/classII large" evidence="7">
    <location>
        <begin position="42"/>
        <end position="401"/>
    </location>
</feature>
<keyword evidence="9" id="KW-1185">Reference proteome</keyword>
<comment type="caution">
    <text evidence="8">The sequence shown here is derived from an EMBL/GenBank/DDBJ whole genome shotgun (WGS) entry which is preliminary data.</text>
</comment>
<evidence type="ECO:0000313" key="8">
    <source>
        <dbReference type="EMBL" id="ORJ24388.1"/>
    </source>
</evidence>
<dbReference type="Proteomes" id="UP000192536">
    <property type="component" value="Unassembled WGS sequence"/>
</dbReference>
<dbReference type="InterPro" id="IPR050596">
    <property type="entry name" value="AspAT/PAT-like"/>
</dbReference>
<dbReference type="Gene3D" id="3.90.1150.10">
    <property type="entry name" value="Aspartate Aminotransferase, domain 1"/>
    <property type="match status" value="1"/>
</dbReference>
<dbReference type="InterPro" id="IPR015422">
    <property type="entry name" value="PyrdxlP-dep_Trfase_small"/>
</dbReference>
<dbReference type="EMBL" id="MRWE01000030">
    <property type="protein sequence ID" value="ORJ24388.1"/>
    <property type="molecule type" value="Genomic_DNA"/>
</dbReference>
<dbReference type="PRINTS" id="PR00753">
    <property type="entry name" value="ACCSYNTHASE"/>
</dbReference>
<evidence type="ECO:0000256" key="1">
    <source>
        <dbReference type="ARBA" id="ARBA00001933"/>
    </source>
</evidence>
<accession>A0A1X0WC67</accession>
<evidence type="ECO:0000256" key="6">
    <source>
        <dbReference type="RuleBase" id="RU000481"/>
    </source>
</evidence>
<gene>
    <name evidence="8" type="ORF">BS640_16505</name>
</gene>
<dbReference type="CDD" id="cd00609">
    <property type="entry name" value="AAT_like"/>
    <property type="match status" value="1"/>
</dbReference>
<comment type="similarity">
    <text evidence="2 6">Belongs to the class-I pyridoxal-phosphate-dependent aminotransferase family.</text>
</comment>
<dbReference type="STRING" id="1646377.BS640_16505"/>
<dbReference type="Gene3D" id="3.40.640.10">
    <property type="entry name" value="Type I PLP-dependent aspartate aminotransferase-like (Major domain)"/>
    <property type="match status" value="1"/>
</dbReference>
<dbReference type="EC" id="2.6.1.-" evidence="6"/>
<dbReference type="SUPFAM" id="SSF53383">
    <property type="entry name" value="PLP-dependent transferases"/>
    <property type="match status" value="1"/>
</dbReference>
<evidence type="ECO:0000313" key="9">
    <source>
        <dbReference type="Proteomes" id="UP000192536"/>
    </source>
</evidence>
<dbReference type="PANTHER" id="PTHR46383:SF1">
    <property type="entry name" value="ASPARTATE AMINOTRANSFERASE"/>
    <property type="match status" value="1"/>
</dbReference>
<evidence type="ECO:0000256" key="3">
    <source>
        <dbReference type="ARBA" id="ARBA00022576"/>
    </source>
</evidence>
<evidence type="ECO:0000256" key="4">
    <source>
        <dbReference type="ARBA" id="ARBA00022679"/>
    </source>
</evidence>
<dbReference type="InterPro" id="IPR004839">
    <property type="entry name" value="Aminotransferase_I/II_large"/>
</dbReference>
<dbReference type="Pfam" id="PF00155">
    <property type="entry name" value="Aminotran_1_2"/>
    <property type="match status" value="1"/>
</dbReference>
<protein>
    <recommendedName>
        <fullName evidence="6">Aminotransferase</fullName>
        <ecNumber evidence="6">2.6.1.-</ecNumber>
    </recommendedName>
</protein>
<reference evidence="8 9" key="1">
    <citation type="journal article" date="2017" name="Int. J. Syst. Evol. Microbiol.">
        <title>Rouxiella badensis sp. nov. and Rouxiella silvae sp. nov. isolated from peat bog soil in Germany and emendation of the genus description.</title>
        <authorList>
            <person name="Le Fleche-Mateos A."/>
            <person name="Kugler J.H."/>
            <person name="Hansen S.H."/>
            <person name="Syldatk C."/>
            <person name="Hausmann R."/>
            <person name="Lomprez F."/>
            <person name="Vandenbogaert M."/>
            <person name="Manuguerra J.C."/>
            <person name="Grimont P.A."/>
        </authorList>
    </citation>
    <scope>NUCLEOTIDE SEQUENCE [LARGE SCALE GENOMIC DNA]</scope>
    <source>
        <strain evidence="8 9">DSM 100043</strain>
    </source>
</reference>
<dbReference type="InterPro" id="IPR004838">
    <property type="entry name" value="NHTrfase_class1_PyrdxlP-BS"/>
</dbReference>
<dbReference type="GO" id="GO:0008483">
    <property type="term" value="F:transaminase activity"/>
    <property type="evidence" value="ECO:0007669"/>
    <property type="project" value="UniProtKB-KW"/>
</dbReference>
<name>A0A1X0WC67_9GAMM</name>
<dbReference type="GO" id="GO:0006520">
    <property type="term" value="P:amino acid metabolic process"/>
    <property type="evidence" value="ECO:0007669"/>
    <property type="project" value="InterPro"/>
</dbReference>
<dbReference type="InterPro" id="IPR015421">
    <property type="entry name" value="PyrdxlP-dep_Trfase_major"/>
</dbReference>
<evidence type="ECO:0000259" key="7">
    <source>
        <dbReference type="Pfam" id="PF00155"/>
    </source>
</evidence>
<dbReference type="FunFam" id="3.40.640.10:FF:000033">
    <property type="entry name" value="Aspartate aminotransferase"/>
    <property type="match status" value="1"/>
</dbReference>
<evidence type="ECO:0000256" key="5">
    <source>
        <dbReference type="ARBA" id="ARBA00022898"/>
    </source>
</evidence>
<dbReference type="InterPro" id="IPR015424">
    <property type="entry name" value="PyrdxlP-dep_Trfase"/>
</dbReference>
<dbReference type="PROSITE" id="PS00105">
    <property type="entry name" value="AA_TRANSFER_CLASS_1"/>
    <property type="match status" value="1"/>
</dbReference>
<keyword evidence="5" id="KW-0663">Pyridoxal phosphate</keyword>
<dbReference type="AlphaFoldDB" id="A0A1X0WC67"/>
<keyword evidence="3 6" id="KW-0032">Aminotransferase</keyword>
<sequence>MQATENTAPSALILSERIQRVTVSGIAKAKQLTDSLKEAGVDILDMTTGEPDFDTPNHVKQAAYAAIERGETKYTAVSGIKPLRQAVQRKLQRENHLAYDIDQIVIANGAKQIIFNTFAATLNKGDEVLIPVPFWPSFPDSVRFNGGTPVLLSCPVEQEYKLTPAQLEQAITPQTRWLVFNNPSNPSGAVYDRTELTALAEVIRRHPQVWVLLDELYEHVLFDEREHLGLLNVAPDLRERALLVGGVSKTYAMTGWRIGYAAGPKALAQALALVQLQTTSGASSVSQAAAVAAFDSGLDFLKPQVAAYQYRRDVLVDALSKIEGLKLLSPQGAFFVFCQCEGLLGRQRPDGKVLASEADVVEYILENGVSGVGGSTYGLSPYFRLSIATDNATVEEAGRRITAAIERLK</sequence>
<dbReference type="GO" id="GO:0030170">
    <property type="term" value="F:pyridoxal phosphate binding"/>
    <property type="evidence" value="ECO:0007669"/>
    <property type="project" value="InterPro"/>
</dbReference>
<keyword evidence="4 6" id="KW-0808">Transferase</keyword>
<dbReference type="PANTHER" id="PTHR46383">
    <property type="entry name" value="ASPARTATE AMINOTRANSFERASE"/>
    <property type="match status" value="1"/>
</dbReference>
<proteinExistence type="inferred from homology"/>
<evidence type="ECO:0000256" key="2">
    <source>
        <dbReference type="ARBA" id="ARBA00007441"/>
    </source>
</evidence>
<organism evidence="8 9">
    <name type="scientific">Rouxiella badensis</name>
    <dbReference type="NCBI Taxonomy" id="1646377"/>
    <lineage>
        <taxon>Bacteria</taxon>
        <taxon>Pseudomonadati</taxon>
        <taxon>Pseudomonadota</taxon>
        <taxon>Gammaproteobacteria</taxon>
        <taxon>Enterobacterales</taxon>
        <taxon>Yersiniaceae</taxon>
        <taxon>Rouxiella</taxon>
    </lineage>
</organism>
<comment type="cofactor">
    <cofactor evidence="1 6">
        <name>pyridoxal 5'-phosphate</name>
        <dbReference type="ChEBI" id="CHEBI:597326"/>
    </cofactor>
</comment>